<evidence type="ECO:0000313" key="2">
    <source>
        <dbReference type="EMBL" id="VDO45841.1"/>
    </source>
</evidence>
<evidence type="ECO:0000313" key="3">
    <source>
        <dbReference type="Proteomes" id="UP000267606"/>
    </source>
</evidence>
<evidence type="ECO:0000256" key="1">
    <source>
        <dbReference type="SAM" id="MobiDB-lite"/>
    </source>
</evidence>
<reference evidence="2 3" key="2">
    <citation type="submission" date="2018-11" db="EMBL/GenBank/DDBJ databases">
        <authorList>
            <consortium name="Pathogen Informatics"/>
        </authorList>
    </citation>
    <scope>NUCLEOTIDE SEQUENCE [LARGE SCALE GENOMIC DNA]</scope>
</reference>
<feature type="compositionally biased region" description="Polar residues" evidence="1">
    <location>
        <begin position="1"/>
        <end position="19"/>
    </location>
</feature>
<dbReference type="EMBL" id="UZAJ01005801">
    <property type="protein sequence ID" value="VDO45841.1"/>
    <property type="molecule type" value="Genomic_DNA"/>
</dbReference>
<feature type="compositionally biased region" description="Polar residues" evidence="1">
    <location>
        <begin position="27"/>
        <end position="40"/>
    </location>
</feature>
<gene>
    <name evidence="2" type="ORF">OFLC_LOCUS6228</name>
</gene>
<dbReference type="Proteomes" id="UP000267606">
    <property type="component" value="Unassembled WGS sequence"/>
</dbReference>
<dbReference type="WBParaSite" id="OFLC_0000622701-mRNA-1">
    <property type="protein sequence ID" value="OFLC_0000622701-mRNA-1"/>
    <property type="gene ID" value="OFLC_0000622701"/>
</dbReference>
<keyword evidence="3" id="KW-1185">Reference proteome</keyword>
<proteinExistence type="predicted"/>
<sequence>MMSQSRIPPTGNPVQTTMQPPLMPIPASTSVPNQPTNPFC</sequence>
<organism evidence="4">
    <name type="scientific">Onchocerca flexuosa</name>
    <dbReference type="NCBI Taxonomy" id="387005"/>
    <lineage>
        <taxon>Eukaryota</taxon>
        <taxon>Metazoa</taxon>
        <taxon>Ecdysozoa</taxon>
        <taxon>Nematoda</taxon>
        <taxon>Chromadorea</taxon>
        <taxon>Rhabditida</taxon>
        <taxon>Spirurina</taxon>
        <taxon>Spiruromorpha</taxon>
        <taxon>Filarioidea</taxon>
        <taxon>Onchocercidae</taxon>
        <taxon>Onchocerca</taxon>
    </lineage>
</organism>
<name>A0A183HFG6_9BILA</name>
<dbReference type="AlphaFoldDB" id="A0A183HFG6"/>
<evidence type="ECO:0000313" key="4">
    <source>
        <dbReference type="WBParaSite" id="OFLC_0000622701-mRNA-1"/>
    </source>
</evidence>
<feature type="region of interest" description="Disordered" evidence="1">
    <location>
        <begin position="1"/>
        <end position="40"/>
    </location>
</feature>
<protein>
    <submittedName>
        <fullName evidence="4">PKNOX2</fullName>
    </submittedName>
</protein>
<accession>A0A183HFG6</accession>
<reference evidence="4" key="1">
    <citation type="submission" date="2016-06" db="UniProtKB">
        <authorList>
            <consortium name="WormBaseParasite"/>
        </authorList>
    </citation>
    <scope>IDENTIFICATION</scope>
</reference>
<dbReference type="STRING" id="387005.A0A183HFG6"/>